<sequence>MHAIRCIESFVHSPKLSSCSSLLRIPSPSPSSSPFDHYQASNSNALPPDPCSYTNLIVSYAKQAASLRARNLFDETPERIKTLLHCKIIHCRVLKFGFWFGGSLGNALVDLYAKCGELGNAWKVFDRLAERDASAWNSVLSAHARWRTPVDVVSLFREMQCSGCTPDQFGLAIALSACARLSALAYGRCIHCDVVKLGFCASSHCEGALIDMYAKCDKVLDARLVFDGVHCPDTISWTTMIAGYARIGMSEEAFELFLRMRDVGGTPDQVTFVTVIAACLSSGRLDYARSLFMQMPSPNEVAWNSIISGYAQNGHEDEALELFREMRGKGVKPTRSTLGSLLSAIANLMAIYQGQQVHCEAIRLGLDSNVFVGSSLINMYAKCCRIEDASNVFSMLPERNIVVWNVMLSGYMQNGNPNEVTELYIEMKRAELQLDEFSFVSAFSACAMLENVDLGRQLHSAVVKGDFDGSLFVGNAVVDMYAKCGALNDAKRQFELILSRDIVSWNALIVGFVRNEAEDEALSMFRRMRLERVVPDEVLLASIISACTNIQALEEGKQMHCLSIKFDLESDVSVGSSLIDLYAKHGEIDVAEQVFQRMPEQSLVPRNVIITGHVQNSNEEEAFNVFRQMQIDNIEPSRVTFASILSGFSGPLGLRMGNQVHSHILKSGLLDDDEFLGVLLLGMYLKCKAIEDANRFFHEMSYIRSLVLWTSLISGHIQNGQSEDGLLIFRTMLNTLSIMPDEATFASVLKACADLADLRVGKTIHAFIIQTGFCSHQYTTSALIDMYSKCGDVNDSFLVFEELKNKHNVITWNSIIVGYAKNGYAGDALNLFQQMQQLQVKPDDITFLGVLTACSHGGLVSEGRDLFNVMVNKYRITPRTNHYACMIDLLGRGGYLKEAEEFINDLPFKPDGVIWATMLGACRIHGDDARAQHAAEKLIELEPHNSSPYVMLSNICAASGNWMGAKIVRETMRERGVRKSPGCSWIVSGKKTSLFVAADQTHPDYMDIHAALKVLTMAMKNEGDVADIELLQLDEE</sequence>
<dbReference type="Gene3D" id="1.25.40.10">
    <property type="entry name" value="Tetratricopeptide repeat domain"/>
    <property type="match status" value="6"/>
</dbReference>
<evidence type="ECO:0000313" key="5">
    <source>
        <dbReference type="RefSeq" id="XP_039139969.1"/>
    </source>
</evidence>
<dbReference type="SUPFAM" id="SSF48452">
    <property type="entry name" value="TPR-like"/>
    <property type="match status" value="1"/>
</dbReference>
<dbReference type="Proteomes" id="UP001515500">
    <property type="component" value="Chromosome 2"/>
</dbReference>
<keyword evidence="1" id="KW-0677">Repeat</keyword>
<dbReference type="Pfam" id="PF01535">
    <property type="entry name" value="PPR"/>
    <property type="match status" value="7"/>
</dbReference>
<dbReference type="Pfam" id="PF13812">
    <property type="entry name" value="PPR_3"/>
    <property type="match status" value="1"/>
</dbReference>
<evidence type="ECO:0000313" key="4">
    <source>
        <dbReference type="Proteomes" id="UP001515500"/>
    </source>
</evidence>
<dbReference type="GO" id="GO:0003723">
    <property type="term" value="F:RNA binding"/>
    <property type="evidence" value="ECO:0007669"/>
    <property type="project" value="InterPro"/>
</dbReference>
<comment type="similarity">
    <text evidence="2">Belongs to the PPR family. PCMP-E subfamily.</text>
</comment>
<dbReference type="GO" id="GO:0009451">
    <property type="term" value="P:RNA modification"/>
    <property type="evidence" value="ECO:0007669"/>
    <property type="project" value="InterPro"/>
</dbReference>
<dbReference type="FunFam" id="1.25.40.10:FF:000344">
    <property type="entry name" value="Pentatricopeptide repeat-containing protein"/>
    <property type="match status" value="1"/>
</dbReference>
<dbReference type="FunFam" id="1.25.40.10:FF:000280">
    <property type="entry name" value="Pentatricopeptide repeat-containing protein"/>
    <property type="match status" value="1"/>
</dbReference>
<feature type="repeat" description="PPR" evidence="3">
    <location>
        <begin position="233"/>
        <end position="267"/>
    </location>
</feature>
<protein>
    <submittedName>
        <fullName evidence="5">LOW QUALITY PROTEIN: pentatricopeptide repeat-containing protein At3g09040, mitochondrial-like</fullName>
    </submittedName>
</protein>
<dbReference type="FunFam" id="1.25.40.10:FF:000031">
    <property type="entry name" value="Pentatricopeptide repeat-containing protein mitochondrial"/>
    <property type="match status" value="1"/>
</dbReference>
<dbReference type="InterPro" id="IPR002885">
    <property type="entry name" value="PPR_rpt"/>
</dbReference>
<organism evidence="4 5">
    <name type="scientific">Dioscorea cayennensis subsp. rotundata</name>
    <name type="common">White Guinea yam</name>
    <name type="synonym">Dioscorea rotundata</name>
    <dbReference type="NCBI Taxonomy" id="55577"/>
    <lineage>
        <taxon>Eukaryota</taxon>
        <taxon>Viridiplantae</taxon>
        <taxon>Streptophyta</taxon>
        <taxon>Embryophyta</taxon>
        <taxon>Tracheophyta</taxon>
        <taxon>Spermatophyta</taxon>
        <taxon>Magnoliopsida</taxon>
        <taxon>Liliopsida</taxon>
        <taxon>Dioscoreales</taxon>
        <taxon>Dioscoreaceae</taxon>
        <taxon>Dioscorea</taxon>
    </lineage>
</organism>
<evidence type="ECO:0000256" key="2">
    <source>
        <dbReference type="ARBA" id="ARBA00061659"/>
    </source>
</evidence>
<keyword evidence="4" id="KW-1185">Reference proteome</keyword>
<dbReference type="PANTHER" id="PTHR47926:SF441">
    <property type="entry name" value="PENTATRICOPEPTIDE REPEAT-CONTAINING PROTEIN"/>
    <property type="match status" value="1"/>
</dbReference>
<feature type="repeat" description="PPR" evidence="3">
    <location>
        <begin position="808"/>
        <end position="842"/>
    </location>
</feature>
<dbReference type="PANTHER" id="PTHR47926">
    <property type="entry name" value="PENTATRICOPEPTIDE REPEAT-CONTAINING PROTEIN"/>
    <property type="match status" value="1"/>
</dbReference>
<feature type="repeat" description="PPR" evidence="3">
    <location>
        <begin position="132"/>
        <end position="166"/>
    </location>
</feature>
<dbReference type="InterPro" id="IPR011990">
    <property type="entry name" value="TPR-like_helical_dom_sf"/>
</dbReference>
<feature type="repeat" description="PPR" evidence="3">
    <location>
        <begin position="571"/>
        <end position="605"/>
    </location>
</feature>
<feature type="repeat" description="PPR" evidence="3">
    <location>
        <begin position="501"/>
        <end position="535"/>
    </location>
</feature>
<dbReference type="FunFam" id="1.25.40.10:FF:000453">
    <property type="entry name" value="Pentatricopeptide repeat-containing protein mitochondrial"/>
    <property type="match status" value="1"/>
</dbReference>
<gene>
    <name evidence="5" type="primary">LOC120277264</name>
</gene>
<dbReference type="Pfam" id="PF20431">
    <property type="entry name" value="E_motif"/>
    <property type="match status" value="1"/>
</dbReference>
<feature type="repeat" description="PPR" evidence="3">
    <location>
        <begin position="299"/>
        <end position="333"/>
    </location>
</feature>
<dbReference type="InterPro" id="IPR046848">
    <property type="entry name" value="E_motif"/>
</dbReference>
<evidence type="ECO:0000256" key="3">
    <source>
        <dbReference type="PROSITE-ProRule" id="PRU00708"/>
    </source>
</evidence>
<dbReference type="RefSeq" id="XP_039139969.1">
    <property type="nucleotide sequence ID" value="XM_039284035.1"/>
</dbReference>
<evidence type="ECO:0000256" key="1">
    <source>
        <dbReference type="ARBA" id="ARBA00022737"/>
    </source>
</evidence>
<proteinExistence type="inferred from homology"/>
<name>A0AB40CJ77_DIOCR</name>
<accession>A0AB40CJ77</accession>
<dbReference type="InterPro" id="IPR046960">
    <property type="entry name" value="PPR_At4g14850-like_plant"/>
</dbReference>
<dbReference type="PROSITE" id="PS51375">
    <property type="entry name" value="PPR"/>
    <property type="match status" value="7"/>
</dbReference>
<dbReference type="FunFam" id="1.25.40.10:FF:000073">
    <property type="entry name" value="Pentatricopeptide repeat-containing protein chloroplastic"/>
    <property type="match status" value="2"/>
</dbReference>
<dbReference type="Pfam" id="PF13041">
    <property type="entry name" value="PPR_2"/>
    <property type="match status" value="4"/>
</dbReference>
<dbReference type="GeneID" id="120277264"/>
<dbReference type="AlphaFoldDB" id="A0AB40CJ77"/>
<reference evidence="5" key="1">
    <citation type="submission" date="2025-08" db="UniProtKB">
        <authorList>
            <consortium name="RefSeq"/>
        </authorList>
    </citation>
    <scope>IDENTIFICATION</scope>
</reference>
<dbReference type="NCBIfam" id="TIGR00756">
    <property type="entry name" value="PPR"/>
    <property type="match status" value="8"/>
</dbReference>
<feature type="repeat" description="PPR" evidence="3">
    <location>
        <begin position="400"/>
        <end position="434"/>
    </location>
</feature>